<dbReference type="HOGENOM" id="CLU_1863403_0_0_11"/>
<evidence type="ECO:0000259" key="1">
    <source>
        <dbReference type="Pfam" id="PF17391"/>
    </source>
</evidence>
<dbReference type="PANTHER" id="PTHR12216">
    <property type="entry name" value="UROCANATE HYDRATASE"/>
    <property type="match status" value="1"/>
</dbReference>
<evidence type="ECO:0000313" key="3">
    <source>
        <dbReference type="Proteomes" id="UP000000603"/>
    </source>
</evidence>
<feature type="domain" description="Urocanase N-terminal" evidence="1">
    <location>
        <begin position="88"/>
        <end position="137"/>
    </location>
</feature>
<dbReference type="PANTHER" id="PTHR12216:SF3">
    <property type="entry name" value="UROCANATE HYDRATASE"/>
    <property type="match status" value="1"/>
</dbReference>
<keyword evidence="2" id="KW-0456">Lyase</keyword>
<dbReference type="GO" id="GO:0006548">
    <property type="term" value="P:L-histidine catabolic process"/>
    <property type="evidence" value="ECO:0007669"/>
    <property type="project" value="TreeGrafter"/>
</dbReference>
<dbReference type="InterPro" id="IPR036190">
    <property type="entry name" value="Urocanase_sf"/>
</dbReference>
<sequence>MYDNSSTTAAMTIKLDAEFPPDPVFEPGIRRAPSRGFHLTPDQTKIALRNALRYLPPELHEKAVPEFLEELRTYGRIYAYRWRPAGHIKGRPIDDYEGRCTEGKAFQVQIDNNLDFDVALYPYELVTYGETGSVCQN</sequence>
<dbReference type="PATRIC" id="fig|267747.3.peg.2219"/>
<dbReference type="EMBL" id="AE017283">
    <property type="protein sequence ID" value="AAT83871.1"/>
    <property type="molecule type" value="Genomic_DNA"/>
</dbReference>
<protein>
    <submittedName>
        <fullName evidence="2">Urocanate hydratase</fullName>
        <ecNumber evidence="2">4.2.1.49</ecNumber>
    </submittedName>
</protein>
<dbReference type="EnsemblBacteria" id="AAT83871">
    <property type="protein sequence ID" value="AAT83871"/>
    <property type="gene ID" value="PPA2165"/>
</dbReference>
<name>Q6A5U2_CUTAK</name>
<accession>Q6A5U2</accession>
<reference evidence="2 3" key="1">
    <citation type="journal article" date="2004" name="Science">
        <title>The complete genome sequence of Propionibacterium acnes, a commensal of human skin.</title>
        <authorList>
            <person name="Bruggemann H."/>
            <person name="Henne A."/>
            <person name="Hoster F."/>
            <person name="Liesegang H."/>
            <person name="Wiezer A."/>
            <person name="Strittmatter A."/>
            <person name="Hujer S."/>
            <person name="Durre P."/>
            <person name="Gottschalk G."/>
        </authorList>
    </citation>
    <scope>NUCLEOTIDE SEQUENCE [LARGE SCALE GENOMIC DNA]</scope>
    <source>
        <strain evidence="3">DSM 16379 / KPA171202</strain>
    </source>
</reference>
<dbReference type="SUPFAM" id="SSF111326">
    <property type="entry name" value="Urocanase"/>
    <property type="match status" value="1"/>
</dbReference>
<dbReference type="AlphaFoldDB" id="Q6A5U2"/>
<gene>
    <name evidence="2" type="ordered locus">PPA2165</name>
</gene>
<dbReference type="InterPro" id="IPR035400">
    <property type="entry name" value="Urocanase_N"/>
</dbReference>
<organism evidence="2 3">
    <name type="scientific">Cutibacterium acnes (strain DSM 16379 / KPA171202)</name>
    <name type="common">Propionibacterium acnes</name>
    <dbReference type="NCBI Taxonomy" id="267747"/>
    <lineage>
        <taxon>Bacteria</taxon>
        <taxon>Bacillati</taxon>
        <taxon>Actinomycetota</taxon>
        <taxon>Actinomycetes</taxon>
        <taxon>Propionibacteriales</taxon>
        <taxon>Propionibacteriaceae</taxon>
        <taxon>Cutibacterium</taxon>
    </lineage>
</organism>
<dbReference type="GO" id="GO:0016153">
    <property type="term" value="F:urocanate hydratase activity"/>
    <property type="evidence" value="ECO:0007669"/>
    <property type="project" value="UniProtKB-EC"/>
</dbReference>
<dbReference type="eggNOG" id="COG2987">
    <property type="taxonomic scope" value="Bacteria"/>
</dbReference>
<dbReference type="InterPro" id="IPR023637">
    <property type="entry name" value="Urocanase-like"/>
</dbReference>
<dbReference type="EC" id="4.2.1.49" evidence="2"/>
<dbReference type="KEGG" id="pac:PPA2165"/>
<proteinExistence type="predicted"/>
<evidence type="ECO:0000313" key="2">
    <source>
        <dbReference type="EMBL" id="AAT83871.1"/>
    </source>
</evidence>
<dbReference type="Proteomes" id="UP000000603">
    <property type="component" value="Chromosome"/>
</dbReference>
<dbReference type="Pfam" id="PF17391">
    <property type="entry name" value="Urocanase_N"/>
    <property type="match status" value="1"/>
</dbReference>